<dbReference type="InterPro" id="IPR013087">
    <property type="entry name" value="Znf_C2H2_type"/>
</dbReference>
<dbReference type="InterPro" id="IPR003604">
    <property type="entry name" value="Matrin/U1-like-C_Znf_C2H2"/>
</dbReference>
<keyword evidence="6" id="KW-1185">Reference proteome</keyword>
<proteinExistence type="predicted"/>
<dbReference type="GO" id="GO:0003676">
    <property type="term" value="F:nucleic acid binding"/>
    <property type="evidence" value="ECO:0007669"/>
    <property type="project" value="InterPro"/>
</dbReference>
<evidence type="ECO:0000313" key="6">
    <source>
        <dbReference type="Proteomes" id="UP000827092"/>
    </source>
</evidence>
<dbReference type="Proteomes" id="UP000827092">
    <property type="component" value="Unassembled WGS sequence"/>
</dbReference>
<name>A0AAV6U5V8_9ARAC</name>
<dbReference type="PROSITE" id="PS00028">
    <property type="entry name" value="ZINC_FINGER_C2H2_1"/>
    <property type="match status" value="1"/>
</dbReference>
<comment type="caution">
    <text evidence="5">The sequence shown here is derived from an EMBL/GenBank/DDBJ whole genome shotgun (WGS) entry which is preliminary data.</text>
</comment>
<evidence type="ECO:0000256" key="2">
    <source>
        <dbReference type="ARBA" id="ARBA00022771"/>
    </source>
</evidence>
<protein>
    <recommendedName>
        <fullName evidence="4">C2H2-type domain-containing protein</fullName>
    </recommendedName>
</protein>
<keyword evidence="2" id="KW-0863">Zinc-finger</keyword>
<dbReference type="Pfam" id="PF12171">
    <property type="entry name" value="zf-C2H2_jaz"/>
    <property type="match status" value="1"/>
</dbReference>
<dbReference type="InterPro" id="IPR022755">
    <property type="entry name" value="Znf_C2H2_jaz"/>
</dbReference>
<dbReference type="InterPro" id="IPR036236">
    <property type="entry name" value="Znf_C2H2_sf"/>
</dbReference>
<evidence type="ECO:0000259" key="4">
    <source>
        <dbReference type="PROSITE" id="PS00028"/>
    </source>
</evidence>
<accession>A0AAV6U5V8</accession>
<keyword evidence="1" id="KW-0479">Metal-binding</keyword>
<reference evidence="5 6" key="1">
    <citation type="journal article" date="2022" name="Nat. Ecol. Evol.">
        <title>A masculinizing supergene underlies an exaggerated male reproductive morph in a spider.</title>
        <authorList>
            <person name="Hendrickx F."/>
            <person name="De Corte Z."/>
            <person name="Sonet G."/>
            <person name="Van Belleghem S.M."/>
            <person name="Kostlbacher S."/>
            <person name="Vangestel C."/>
        </authorList>
    </citation>
    <scope>NUCLEOTIDE SEQUENCE [LARGE SCALE GENOMIC DNA]</scope>
    <source>
        <strain evidence="5">W744_W776</strain>
    </source>
</reference>
<dbReference type="SMART" id="SM00451">
    <property type="entry name" value="ZnF_U1"/>
    <property type="match status" value="1"/>
</dbReference>
<gene>
    <name evidence="5" type="ORF">JTE90_021274</name>
</gene>
<dbReference type="GO" id="GO:0008270">
    <property type="term" value="F:zinc ion binding"/>
    <property type="evidence" value="ECO:0007669"/>
    <property type="project" value="UniProtKB-KW"/>
</dbReference>
<dbReference type="Gene3D" id="3.30.160.60">
    <property type="entry name" value="Classic Zinc Finger"/>
    <property type="match status" value="1"/>
</dbReference>
<feature type="domain" description="C2H2-type" evidence="4">
    <location>
        <begin position="22"/>
        <end position="44"/>
    </location>
</feature>
<evidence type="ECO:0000256" key="1">
    <source>
        <dbReference type="ARBA" id="ARBA00022723"/>
    </source>
</evidence>
<dbReference type="SUPFAM" id="SSF57667">
    <property type="entry name" value="beta-beta-alpha zinc fingers"/>
    <property type="match status" value="1"/>
</dbReference>
<keyword evidence="3" id="KW-0862">Zinc</keyword>
<evidence type="ECO:0000256" key="3">
    <source>
        <dbReference type="ARBA" id="ARBA00022833"/>
    </source>
</evidence>
<dbReference type="EMBL" id="JAFNEN010000608">
    <property type="protein sequence ID" value="KAG8179677.1"/>
    <property type="molecule type" value="Genomic_DNA"/>
</dbReference>
<dbReference type="AlphaFoldDB" id="A0AAV6U5V8"/>
<evidence type="ECO:0000313" key="5">
    <source>
        <dbReference type="EMBL" id="KAG8179677.1"/>
    </source>
</evidence>
<organism evidence="5 6">
    <name type="scientific">Oedothorax gibbosus</name>
    <dbReference type="NCBI Taxonomy" id="931172"/>
    <lineage>
        <taxon>Eukaryota</taxon>
        <taxon>Metazoa</taxon>
        <taxon>Ecdysozoa</taxon>
        <taxon>Arthropoda</taxon>
        <taxon>Chelicerata</taxon>
        <taxon>Arachnida</taxon>
        <taxon>Araneae</taxon>
        <taxon>Araneomorphae</taxon>
        <taxon>Entelegynae</taxon>
        <taxon>Araneoidea</taxon>
        <taxon>Linyphiidae</taxon>
        <taxon>Erigoninae</taxon>
        <taxon>Oedothorax</taxon>
    </lineage>
</organism>
<sequence length="100" mass="11446">MDKLDQILATTDSEEECSDIECEPCSKIFSSVQEYKQHLHSKKHYKMVSKLKTLAKMGGATTKKNRPMIRTILLMTPVMSSFTAMCATRKCLATRIIWRT</sequence>